<feature type="non-terminal residue" evidence="10">
    <location>
        <position position="1"/>
    </location>
</feature>
<dbReference type="GO" id="GO:0016787">
    <property type="term" value="F:hydrolase activity"/>
    <property type="evidence" value="ECO:0007669"/>
    <property type="project" value="UniProtKB-KW"/>
</dbReference>
<keyword evidence="2" id="KW-0963">Cytoplasm</keyword>
<feature type="domain" description="RNA-binding protein AU-1/Ribonuclease E/G" evidence="8">
    <location>
        <begin position="1"/>
        <end position="74"/>
    </location>
</feature>
<evidence type="ECO:0000256" key="1">
    <source>
        <dbReference type="ARBA" id="ARBA00001946"/>
    </source>
</evidence>
<reference evidence="10" key="1">
    <citation type="journal article" date="2015" name="Nature">
        <title>Complex archaea that bridge the gap between prokaryotes and eukaryotes.</title>
        <authorList>
            <person name="Spang A."/>
            <person name="Saw J.H."/>
            <person name="Jorgensen S.L."/>
            <person name="Zaremba-Niedzwiedzka K."/>
            <person name="Martijn J."/>
            <person name="Lind A.E."/>
            <person name="van Eijk R."/>
            <person name="Schleper C."/>
            <person name="Guy L."/>
            <person name="Ettema T.J."/>
        </authorList>
    </citation>
    <scope>NUCLEOTIDE SEQUENCE</scope>
</reference>
<dbReference type="GO" id="GO:0046872">
    <property type="term" value="F:metal ion binding"/>
    <property type="evidence" value="ECO:0007669"/>
    <property type="project" value="UniProtKB-KW"/>
</dbReference>
<comment type="caution">
    <text evidence="10">The sequence shown here is derived from an EMBL/GenBank/DDBJ whole genome shotgun (WGS) entry which is preliminary data.</text>
</comment>
<dbReference type="GO" id="GO:0004540">
    <property type="term" value="F:RNA nuclease activity"/>
    <property type="evidence" value="ECO:0007669"/>
    <property type="project" value="InterPro"/>
</dbReference>
<dbReference type="InterPro" id="IPR019307">
    <property type="entry name" value="RNA-bd_AU-1/RNase_E/G"/>
</dbReference>
<evidence type="ECO:0000256" key="6">
    <source>
        <dbReference type="ARBA" id="ARBA00022842"/>
    </source>
</evidence>
<dbReference type="EMBL" id="LAZR01011034">
    <property type="protein sequence ID" value="KKM63785.1"/>
    <property type="molecule type" value="Genomic_DNA"/>
</dbReference>
<dbReference type="AlphaFoldDB" id="A0A0F9LHN8"/>
<keyword evidence="6" id="KW-0460">Magnesium</keyword>
<dbReference type="InterPro" id="IPR004659">
    <property type="entry name" value="RNase_E/G"/>
</dbReference>
<keyword evidence="5" id="KW-0378">Hydrolase</keyword>
<evidence type="ECO:0000256" key="2">
    <source>
        <dbReference type="ARBA" id="ARBA00022490"/>
    </source>
</evidence>
<dbReference type="PANTHER" id="PTHR30001:SF0">
    <property type="entry name" value="RIBONUCLEASE G"/>
    <property type="match status" value="1"/>
</dbReference>
<feature type="domain" description="RNase E/G thioredoxin-like" evidence="9">
    <location>
        <begin position="86"/>
        <end position="168"/>
    </location>
</feature>
<evidence type="ECO:0000256" key="7">
    <source>
        <dbReference type="ARBA" id="ARBA00022884"/>
    </source>
</evidence>
<dbReference type="PANTHER" id="PTHR30001">
    <property type="entry name" value="RIBONUCLEASE"/>
    <property type="match status" value="1"/>
</dbReference>
<comment type="cofactor">
    <cofactor evidence="1">
        <name>Mg(2+)</name>
        <dbReference type="ChEBI" id="CHEBI:18420"/>
    </cofactor>
</comment>
<evidence type="ECO:0000256" key="3">
    <source>
        <dbReference type="ARBA" id="ARBA00022722"/>
    </source>
</evidence>
<keyword evidence="7" id="KW-0694">RNA-binding</keyword>
<dbReference type="GO" id="GO:0005737">
    <property type="term" value="C:cytoplasm"/>
    <property type="evidence" value="ECO:0007669"/>
    <property type="project" value="TreeGrafter"/>
</dbReference>
<evidence type="ECO:0000256" key="4">
    <source>
        <dbReference type="ARBA" id="ARBA00022723"/>
    </source>
</evidence>
<name>A0A0F9LHN8_9ZZZZ</name>
<sequence>TILTTNLEAVKEITYQIRLRDIGGIIIVDFIDMEKISSQDKVFDAFQEALKKDRSKTHVLPISEMGLIQMTRKRIRKPLTHLLCEPCLYCEGEGYLLSKQSVCYNIYKEILHEATDSLGAKLTLRVNLEIADLLHGAENRLITSLERIIGKQIEIYPNAQFHLEKFEIFEHPQTKPKPL</sequence>
<evidence type="ECO:0000259" key="9">
    <source>
        <dbReference type="Pfam" id="PF20833"/>
    </source>
</evidence>
<dbReference type="GO" id="GO:0006364">
    <property type="term" value="P:rRNA processing"/>
    <property type="evidence" value="ECO:0007669"/>
    <property type="project" value="TreeGrafter"/>
</dbReference>
<gene>
    <name evidence="10" type="ORF">LCGC14_1508010</name>
</gene>
<evidence type="ECO:0000259" key="8">
    <source>
        <dbReference type="Pfam" id="PF10150"/>
    </source>
</evidence>
<organism evidence="10">
    <name type="scientific">marine sediment metagenome</name>
    <dbReference type="NCBI Taxonomy" id="412755"/>
    <lineage>
        <taxon>unclassified sequences</taxon>
        <taxon>metagenomes</taxon>
        <taxon>ecological metagenomes</taxon>
    </lineage>
</organism>
<accession>A0A0F9LHN8</accession>
<dbReference type="Gene3D" id="3.40.1260.20">
    <property type="entry name" value="Ribonuclease E, catalytic domain"/>
    <property type="match status" value="1"/>
</dbReference>
<dbReference type="Pfam" id="PF20833">
    <property type="entry name" value="RNase_E_G_Thio"/>
    <property type="match status" value="1"/>
</dbReference>
<evidence type="ECO:0000256" key="5">
    <source>
        <dbReference type="ARBA" id="ARBA00022801"/>
    </source>
</evidence>
<dbReference type="GO" id="GO:0003723">
    <property type="term" value="F:RNA binding"/>
    <property type="evidence" value="ECO:0007669"/>
    <property type="project" value="UniProtKB-KW"/>
</dbReference>
<protein>
    <submittedName>
        <fullName evidence="10">Uncharacterized protein</fullName>
    </submittedName>
</protein>
<keyword evidence="4" id="KW-0479">Metal-binding</keyword>
<dbReference type="InterPro" id="IPR048583">
    <property type="entry name" value="RNase_E_G_thioredoxin-like"/>
</dbReference>
<dbReference type="Pfam" id="PF10150">
    <property type="entry name" value="RNase_E_G"/>
    <property type="match status" value="1"/>
</dbReference>
<proteinExistence type="predicted"/>
<keyword evidence="3" id="KW-0540">Nuclease</keyword>
<evidence type="ECO:0000313" key="10">
    <source>
        <dbReference type="EMBL" id="KKM63785.1"/>
    </source>
</evidence>